<dbReference type="OrthoDB" id="3231855at2759"/>
<feature type="domain" description="Smr" evidence="1">
    <location>
        <begin position="69"/>
        <end position="145"/>
    </location>
</feature>
<dbReference type="SUPFAM" id="SSF160443">
    <property type="entry name" value="SMR domain-like"/>
    <property type="match status" value="1"/>
</dbReference>
<dbReference type="SMART" id="SM00463">
    <property type="entry name" value="SMR"/>
    <property type="match status" value="1"/>
</dbReference>
<dbReference type="PANTHER" id="PTHR47417:SF1">
    <property type="entry name" value="SMR DOMAIN-CONTAINING PROTEIN YPL199C"/>
    <property type="match status" value="1"/>
</dbReference>
<evidence type="ECO:0000259" key="1">
    <source>
        <dbReference type="PROSITE" id="PS50828"/>
    </source>
</evidence>
<evidence type="ECO:0000313" key="3">
    <source>
        <dbReference type="Proteomes" id="UP000707451"/>
    </source>
</evidence>
<gene>
    <name evidence="2" type="ORF">KI688_010229</name>
</gene>
<dbReference type="EMBL" id="JAHRHY010000005">
    <property type="protein sequence ID" value="KAG9069329.1"/>
    <property type="molecule type" value="Genomic_DNA"/>
</dbReference>
<dbReference type="Gene3D" id="3.30.1370.110">
    <property type="match status" value="1"/>
</dbReference>
<keyword evidence="3" id="KW-1185">Reference proteome</keyword>
<dbReference type="InterPro" id="IPR013899">
    <property type="entry name" value="DUF1771"/>
</dbReference>
<dbReference type="InterPro" id="IPR002625">
    <property type="entry name" value="Smr_dom"/>
</dbReference>
<protein>
    <recommendedName>
        <fullName evidence="1">Smr domain-containing protein</fullName>
    </recommendedName>
</protein>
<dbReference type="AlphaFoldDB" id="A0A9P7Y0N6"/>
<comment type="caution">
    <text evidence="2">The sequence shown here is derived from an EMBL/GenBank/DDBJ whole genome shotgun (WGS) entry which is preliminary data.</text>
</comment>
<reference evidence="2" key="1">
    <citation type="submission" date="2021-06" db="EMBL/GenBank/DDBJ databases">
        <title>Genome Sequence of Mortierella hyaline Strain SCG-10, a Cold-Adapted, Nitrate-Reducing Fungus Isolated from Soil in Minnesota, USA.</title>
        <authorList>
            <person name="Aldossari N."/>
        </authorList>
    </citation>
    <scope>NUCLEOTIDE SEQUENCE</scope>
    <source>
        <strain evidence="2">SCG-10</strain>
    </source>
</reference>
<name>A0A9P7Y0N6_9FUNG</name>
<dbReference type="PROSITE" id="PS50828">
    <property type="entry name" value="SMR"/>
    <property type="match status" value="1"/>
</dbReference>
<evidence type="ECO:0000313" key="2">
    <source>
        <dbReference type="EMBL" id="KAG9069329.1"/>
    </source>
</evidence>
<dbReference type="SMART" id="SM01162">
    <property type="entry name" value="DUF1771"/>
    <property type="match status" value="1"/>
</dbReference>
<proteinExistence type="predicted"/>
<dbReference type="InterPro" id="IPR036063">
    <property type="entry name" value="Smr_dom_sf"/>
</dbReference>
<dbReference type="Pfam" id="PF08590">
    <property type="entry name" value="DUF1771"/>
    <property type="match status" value="1"/>
</dbReference>
<sequence>MGSALSIGAGFQDHEHYRSQSQIAYKSGNGAKAKELSLKAKEYGREMDRYNNMARDMVFKCRNEPSNELDLHGLKVREALDITRERLTKFVKNREPNLMIIVGRGKNSINGVAKIKPAVTELVNEFHIKATPNKPNQGCIWIEPAGPEGMDLSWLDDFFRDVAKKLWVFLGFGR</sequence>
<dbReference type="Pfam" id="PF01713">
    <property type="entry name" value="Smr"/>
    <property type="match status" value="1"/>
</dbReference>
<dbReference type="PANTHER" id="PTHR47417">
    <property type="entry name" value="SMR DOMAIN-CONTAINING PROTEIN YPL199C"/>
    <property type="match status" value="1"/>
</dbReference>
<accession>A0A9P7Y0N6</accession>
<dbReference type="InterPro" id="IPR053020">
    <property type="entry name" value="Smr_domain_protein"/>
</dbReference>
<dbReference type="Proteomes" id="UP000707451">
    <property type="component" value="Unassembled WGS sequence"/>
</dbReference>
<organism evidence="2 3">
    <name type="scientific">Linnemannia hyalina</name>
    <dbReference type="NCBI Taxonomy" id="64524"/>
    <lineage>
        <taxon>Eukaryota</taxon>
        <taxon>Fungi</taxon>
        <taxon>Fungi incertae sedis</taxon>
        <taxon>Mucoromycota</taxon>
        <taxon>Mortierellomycotina</taxon>
        <taxon>Mortierellomycetes</taxon>
        <taxon>Mortierellales</taxon>
        <taxon>Mortierellaceae</taxon>
        <taxon>Linnemannia</taxon>
    </lineage>
</organism>